<dbReference type="EMBL" id="JANIIK010000116">
    <property type="protein sequence ID" value="KAJ3587928.1"/>
    <property type="molecule type" value="Genomic_DNA"/>
</dbReference>
<dbReference type="PANTHER" id="PTHR11453:SF127">
    <property type="entry name" value="SOLUTE CARRIER FAMILY 4 MEMBER 11"/>
    <property type="match status" value="1"/>
</dbReference>
<evidence type="ECO:0000313" key="8">
    <source>
        <dbReference type="Proteomes" id="UP001148018"/>
    </source>
</evidence>
<keyword evidence="2 5" id="KW-0812">Transmembrane</keyword>
<proteinExistence type="predicted"/>
<dbReference type="GO" id="GO:0050801">
    <property type="term" value="P:monoatomic ion homeostasis"/>
    <property type="evidence" value="ECO:0007669"/>
    <property type="project" value="TreeGrafter"/>
</dbReference>
<protein>
    <recommendedName>
        <fullName evidence="6">Bicarbonate transporter-like transmembrane domain-containing protein</fullName>
    </recommendedName>
</protein>
<reference evidence="7" key="1">
    <citation type="submission" date="2022-07" db="EMBL/GenBank/DDBJ databases">
        <title>Chromosome-level genome of Muraenolepis orangiensis.</title>
        <authorList>
            <person name="Kim J."/>
        </authorList>
    </citation>
    <scope>NUCLEOTIDE SEQUENCE</scope>
    <source>
        <strain evidence="7">KU_S4_2022</strain>
        <tissue evidence="7">Muscle</tissue>
    </source>
</reference>
<gene>
    <name evidence="7" type="ORF">NHX12_011523</name>
</gene>
<dbReference type="Pfam" id="PF00955">
    <property type="entry name" value="HCO3_cotransp"/>
    <property type="match status" value="1"/>
</dbReference>
<evidence type="ECO:0000256" key="5">
    <source>
        <dbReference type="SAM" id="Phobius"/>
    </source>
</evidence>
<evidence type="ECO:0000256" key="2">
    <source>
        <dbReference type="ARBA" id="ARBA00022692"/>
    </source>
</evidence>
<dbReference type="GO" id="GO:0016323">
    <property type="term" value="C:basolateral plasma membrane"/>
    <property type="evidence" value="ECO:0007669"/>
    <property type="project" value="TreeGrafter"/>
</dbReference>
<feature type="non-terminal residue" evidence="7">
    <location>
        <position position="1"/>
    </location>
</feature>
<keyword evidence="4 5" id="KW-0472">Membrane</keyword>
<evidence type="ECO:0000313" key="7">
    <source>
        <dbReference type="EMBL" id="KAJ3587928.1"/>
    </source>
</evidence>
<evidence type="ECO:0000256" key="4">
    <source>
        <dbReference type="ARBA" id="ARBA00023136"/>
    </source>
</evidence>
<name>A0A9Q0DI22_9TELE</name>
<feature type="domain" description="Bicarbonate transporter-like transmembrane" evidence="6">
    <location>
        <begin position="60"/>
        <end position="113"/>
    </location>
</feature>
<dbReference type="GO" id="GO:0005452">
    <property type="term" value="F:solute:inorganic anion antiporter activity"/>
    <property type="evidence" value="ECO:0007669"/>
    <property type="project" value="InterPro"/>
</dbReference>
<dbReference type="AlphaFoldDB" id="A0A9Q0DI22"/>
<comment type="caution">
    <text evidence="7">The sequence shown here is derived from an EMBL/GenBank/DDBJ whole genome shotgun (WGS) entry which is preliminary data.</text>
</comment>
<dbReference type="GO" id="GO:0006820">
    <property type="term" value="P:monoatomic anion transport"/>
    <property type="evidence" value="ECO:0007669"/>
    <property type="project" value="InterPro"/>
</dbReference>
<organism evidence="7 8">
    <name type="scientific">Muraenolepis orangiensis</name>
    <name type="common">Patagonian moray cod</name>
    <dbReference type="NCBI Taxonomy" id="630683"/>
    <lineage>
        <taxon>Eukaryota</taxon>
        <taxon>Metazoa</taxon>
        <taxon>Chordata</taxon>
        <taxon>Craniata</taxon>
        <taxon>Vertebrata</taxon>
        <taxon>Euteleostomi</taxon>
        <taxon>Actinopterygii</taxon>
        <taxon>Neopterygii</taxon>
        <taxon>Teleostei</taxon>
        <taxon>Neoteleostei</taxon>
        <taxon>Acanthomorphata</taxon>
        <taxon>Zeiogadaria</taxon>
        <taxon>Gadariae</taxon>
        <taxon>Gadiformes</taxon>
        <taxon>Muraenolepidoidei</taxon>
        <taxon>Muraenolepididae</taxon>
        <taxon>Muraenolepis</taxon>
    </lineage>
</organism>
<dbReference type="Proteomes" id="UP001148018">
    <property type="component" value="Unassembled WGS sequence"/>
</dbReference>
<evidence type="ECO:0000256" key="1">
    <source>
        <dbReference type="ARBA" id="ARBA00004141"/>
    </source>
</evidence>
<dbReference type="PANTHER" id="PTHR11453">
    <property type="entry name" value="ANION EXCHANGE PROTEIN"/>
    <property type="match status" value="1"/>
</dbReference>
<feature type="transmembrane region" description="Helical" evidence="5">
    <location>
        <begin position="68"/>
        <end position="88"/>
    </location>
</feature>
<feature type="transmembrane region" description="Helical" evidence="5">
    <location>
        <begin position="40"/>
        <end position="61"/>
    </location>
</feature>
<feature type="transmembrane region" description="Helical" evidence="5">
    <location>
        <begin position="7"/>
        <end position="28"/>
    </location>
</feature>
<dbReference type="InterPro" id="IPR003020">
    <property type="entry name" value="HCO3_transpt_euk"/>
</dbReference>
<accession>A0A9Q0DI22</accession>
<dbReference type="InterPro" id="IPR011531">
    <property type="entry name" value="HCO3_transpt-like_TM_dom"/>
</dbReference>
<evidence type="ECO:0000259" key="6">
    <source>
        <dbReference type="Pfam" id="PF00955"/>
    </source>
</evidence>
<keyword evidence="3 5" id="KW-1133">Transmembrane helix</keyword>
<sequence>MNTLSAVDLGFLLALLIFIDQNIVISLTHVPEHKFPKGTVFHWDLVLTGLINILMSCLGIVSVKETRLTSLAANILFGVSVFMLPIPLQWIPKPVLYGLFLYIAVTSLDSNQIASV</sequence>
<comment type="subcellular location">
    <subcellularLocation>
        <location evidence="1">Membrane</location>
        <topology evidence="1">Multi-pass membrane protein</topology>
    </subcellularLocation>
</comment>
<keyword evidence="8" id="KW-1185">Reference proteome</keyword>
<dbReference type="OrthoDB" id="1735926at2759"/>
<evidence type="ECO:0000256" key="3">
    <source>
        <dbReference type="ARBA" id="ARBA00022989"/>
    </source>
</evidence>